<proteinExistence type="predicted"/>
<name>A0A7W8E352_9BACT</name>
<dbReference type="Pfam" id="PF11528">
    <property type="entry name" value="DUF3224"/>
    <property type="match status" value="1"/>
</dbReference>
<gene>
    <name evidence="1" type="ORF">HDF16_000459</name>
</gene>
<protein>
    <recommendedName>
        <fullName evidence="3">DUF3224 domain-containing protein</fullName>
    </recommendedName>
</protein>
<evidence type="ECO:0000313" key="2">
    <source>
        <dbReference type="Proteomes" id="UP000540989"/>
    </source>
</evidence>
<comment type="caution">
    <text evidence="1">The sequence shown here is derived from an EMBL/GenBank/DDBJ whole genome shotgun (WGS) entry which is preliminary data.</text>
</comment>
<dbReference type="RefSeq" id="WP_184213536.1">
    <property type="nucleotide sequence ID" value="NZ_JACHIP010000001.1"/>
</dbReference>
<dbReference type="InterPro" id="IPR023159">
    <property type="entry name" value="SO1590-like_sf"/>
</dbReference>
<evidence type="ECO:0000313" key="1">
    <source>
        <dbReference type="EMBL" id="MBB5055790.1"/>
    </source>
</evidence>
<dbReference type="SUPFAM" id="SSF159238">
    <property type="entry name" value="SO1590-like"/>
    <property type="match status" value="1"/>
</dbReference>
<accession>A0A7W8E352</accession>
<dbReference type="AlphaFoldDB" id="A0A7W8E352"/>
<keyword evidence="2" id="KW-1185">Reference proteome</keyword>
<dbReference type="EMBL" id="JACHIP010000001">
    <property type="protein sequence ID" value="MBB5055790.1"/>
    <property type="molecule type" value="Genomic_DNA"/>
</dbReference>
<dbReference type="InterPro" id="IPR021607">
    <property type="entry name" value="DUF3224"/>
</dbReference>
<reference evidence="1 2" key="1">
    <citation type="submission" date="2020-08" db="EMBL/GenBank/DDBJ databases">
        <title>Genomic Encyclopedia of Type Strains, Phase IV (KMG-V): Genome sequencing to study the core and pangenomes of soil and plant-associated prokaryotes.</title>
        <authorList>
            <person name="Whitman W."/>
        </authorList>
    </citation>
    <scope>NUCLEOTIDE SEQUENCE [LARGE SCALE GENOMIC DNA]</scope>
    <source>
        <strain evidence="1 2">M8UP14</strain>
    </source>
</reference>
<organism evidence="1 2">
    <name type="scientific">Granulicella aggregans</name>
    <dbReference type="NCBI Taxonomy" id="474949"/>
    <lineage>
        <taxon>Bacteria</taxon>
        <taxon>Pseudomonadati</taxon>
        <taxon>Acidobacteriota</taxon>
        <taxon>Terriglobia</taxon>
        <taxon>Terriglobales</taxon>
        <taxon>Acidobacteriaceae</taxon>
        <taxon>Granulicella</taxon>
    </lineage>
</organism>
<dbReference type="Gene3D" id="2.40.350.10">
    <property type="entry name" value="SO1590-like"/>
    <property type="match status" value="1"/>
</dbReference>
<sequence length="128" mass="13161">MHHARGTFTVKIVPLTPAPAEGLGRFSIDKEIHGDLEATTKGEMFSGGDPKAGAAGYVAIEVVTGTLGGKHGSFALQQMATMSAAGMEMKVVVVPGSGTGELKGISGTFVITIAEGKHSFDLEYELPG</sequence>
<evidence type="ECO:0008006" key="3">
    <source>
        <dbReference type="Google" id="ProtNLM"/>
    </source>
</evidence>
<dbReference type="Proteomes" id="UP000540989">
    <property type="component" value="Unassembled WGS sequence"/>
</dbReference>